<comment type="caution">
    <text evidence="1">The sequence shown here is derived from an EMBL/GenBank/DDBJ whole genome shotgun (WGS) entry which is preliminary data.</text>
</comment>
<accession>A0A4Q0YMB5</accession>
<dbReference type="AlphaFoldDB" id="A0A4Q0YMB5"/>
<reference evidence="1 2" key="1">
    <citation type="submission" date="2017-10" db="EMBL/GenBank/DDBJ databases">
        <title>Nyctiphanis sp. nov., isolated from the stomach of the euphausiid Nyctiphanes simplex (Hansen, 1911) in the Gulf of California.</title>
        <authorList>
            <person name="Gomez-Gil B."/>
            <person name="Aguilar-Mendez M."/>
            <person name="Lopez-Cortes A."/>
            <person name="Gomez-Gutierrez J."/>
            <person name="Roque A."/>
            <person name="Lang E."/>
            <person name="Gonzalez-Castillo A."/>
        </authorList>
    </citation>
    <scope>NUCLEOTIDE SEQUENCE [LARGE SCALE GENOMIC DNA]</scope>
    <source>
        <strain evidence="1 2">CAIM 600</strain>
    </source>
</reference>
<name>A0A4Q0YMB5_9GAMM</name>
<gene>
    <name evidence="1" type="ORF">CS022_19125</name>
</gene>
<dbReference type="Gene3D" id="3.40.50.1820">
    <property type="entry name" value="alpha/beta hydrolase"/>
    <property type="match status" value="1"/>
</dbReference>
<dbReference type="EMBL" id="PEIB01000030">
    <property type="protein sequence ID" value="RXJ71876.1"/>
    <property type="molecule type" value="Genomic_DNA"/>
</dbReference>
<keyword evidence="2" id="KW-1185">Reference proteome</keyword>
<evidence type="ECO:0000313" key="1">
    <source>
        <dbReference type="EMBL" id="RXJ71876.1"/>
    </source>
</evidence>
<protein>
    <submittedName>
        <fullName evidence="1">Uncharacterized protein</fullName>
    </submittedName>
</protein>
<dbReference type="InterPro" id="IPR029058">
    <property type="entry name" value="AB_hydrolase_fold"/>
</dbReference>
<organism evidence="1 2">
    <name type="scientific">Veronia nyctiphanis</name>
    <dbReference type="NCBI Taxonomy" id="1278244"/>
    <lineage>
        <taxon>Bacteria</taxon>
        <taxon>Pseudomonadati</taxon>
        <taxon>Pseudomonadota</taxon>
        <taxon>Gammaproteobacteria</taxon>
        <taxon>Vibrionales</taxon>
        <taxon>Vibrionaceae</taxon>
        <taxon>Veronia</taxon>
    </lineage>
</organism>
<dbReference type="OrthoDB" id="9780765at2"/>
<sequence>MMVWVRKLLLTYGNINNVAKFMGKKLLPGDALQGIREEAQARWRKMPLPYYRLMFEQAINWHILTDLAKVQCKVHLVSSQHDYTSYEAKKVLAYVLKLGSAEMLPNCGHLVSLKKPDLLNQSTSNCLVSFNAQKSE</sequence>
<dbReference type="Proteomes" id="UP000290287">
    <property type="component" value="Unassembled WGS sequence"/>
</dbReference>
<evidence type="ECO:0000313" key="2">
    <source>
        <dbReference type="Proteomes" id="UP000290287"/>
    </source>
</evidence>
<dbReference type="SUPFAM" id="SSF53474">
    <property type="entry name" value="alpha/beta-Hydrolases"/>
    <property type="match status" value="1"/>
</dbReference>
<dbReference type="RefSeq" id="WP_129123584.1">
    <property type="nucleotide sequence ID" value="NZ_PEIB01000030.1"/>
</dbReference>
<proteinExistence type="predicted"/>